<proteinExistence type="predicted"/>
<accession>A0A6G1D1E4</accession>
<evidence type="ECO:0000313" key="3">
    <source>
        <dbReference type="Proteomes" id="UP000479710"/>
    </source>
</evidence>
<protein>
    <submittedName>
        <fullName evidence="2">Uncharacterized protein</fullName>
    </submittedName>
</protein>
<dbReference type="AlphaFoldDB" id="A0A6G1D1E4"/>
<dbReference type="EMBL" id="SPHZ02000007">
    <property type="protein sequence ID" value="KAF0906256.1"/>
    <property type="molecule type" value="Genomic_DNA"/>
</dbReference>
<sequence length="98" mass="10291">MDYCHVGPDELLLLQHYSLPRGDQRVPPPKEHSAGGGLGGADGRMTGLSDGGIRAATPRWIHSTGCLEKGAGDAYQGQIGGGDAPRGPTAASRSRRWR</sequence>
<feature type="region of interest" description="Disordered" evidence="1">
    <location>
        <begin position="20"/>
        <end position="54"/>
    </location>
</feature>
<feature type="compositionally biased region" description="Basic and acidic residues" evidence="1">
    <location>
        <begin position="22"/>
        <end position="33"/>
    </location>
</feature>
<reference evidence="2 3" key="1">
    <citation type="submission" date="2019-11" db="EMBL/GenBank/DDBJ databases">
        <title>Whole genome sequence of Oryza granulata.</title>
        <authorList>
            <person name="Li W."/>
        </authorList>
    </citation>
    <scope>NUCLEOTIDE SEQUENCE [LARGE SCALE GENOMIC DNA]</scope>
    <source>
        <strain evidence="3">cv. Menghai</strain>
        <tissue evidence="2">Leaf</tissue>
    </source>
</reference>
<evidence type="ECO:0000313" key="2">
    <source>
        <dbReference type="EMBL" id="KAF0906256.1"/>
    </source>
</evidence>
<comment type="caution">
    <text evidence="2">The sequence shown here is derived from an EMBL/GenBank/DDBJ whole genome shotgun (WGS) entry which is preliminary data.</text>
</comment>
<gene>
    <name evidence="2" type="ORF">E2562_009259</name>
</gene>
<name>A0A6G1D1E4_9ORYZ</name>
<evidence type="ECO:0000256" key="1">
    <source>
        <dbReference type="SAM" id="MobiDB-lite"/>
    </source>
</evidence>
<feature type="region of interest" description="Disordered" evidence="1">
    <location>
        <begin position="71"/>
        <end position="98"/>
    </location>
</feature>
<keyword evidence="3" id="KW-1185">Reference proteome</keyword>
<organism evidence="2 3">
    <name type="scientific">Oryza meyeriana var. granulata</name>
    <dbReference type="NCBI Taxonomy" id="110450"/>
    <lineage>
        <taxon>Eukaryota</taxon>
        <taxon>Viridiplantae</taxon>
        <taxon>Streptophyta</taxon>
        <taxon>Embryophyta</taxon>
        <taxon>Tracheophyta</taxon>
        <taxon>Spermatophyta</taxon>
        <taxon>Magnoliopsida</taxon>
        <taxon>Liliopsida</taxon>
        <taxon>Poales</taxon>
        <taxon>Poaceae</taxon>
        <taxon>BOP clade</taxon>
        <taxon>Oryzoideae</taxon>
        <taxon>Oryzeae</taxon>
        <taxon>Oryzinae</taxon>
        <taxon>Oryza</taxon>
        <taxon>Oryza meyeriana</taxon>
    </lineage>
</organism>
<dbReference type="Proteomes" id="UP000479710">
    <property type="component" value="Unassembled WGS sequence"/>
</dbReference>